<gene>
    <name evidence="2" type="primary">yidD</name>
    <name evidence="2" type="ORF">ENJ74_02290</name>
</gene>
<dbReference type="Proteomes" id="UP000885722">
    <property type="component" value="Unassembled WGS sequence"/>
</dbReference>
<dbReference type="Pfam" id="PF01809">
    <property type="entry name" value="YidD"/>
    <property type="match status" value="1"/>
</dbReference>
<accession>A0A7V2SIX0</accession>
<dbReference type="EMBL" id="DRNO01000152">
    <property type="protein sequence ID" value="HFC03679.1"/>
    <property type="molecule type" value="Genomic_DNA"/>
</dbReference>
<sequence>MKRFFIAPIRGYQYLSRMLPDSCRYYPSCSEYAKWQFEFNRPDRAFAATALRILRCNQLFPGGIDYPRVHWQPPSPARVANPLSPPGRNLAPLPRTNPSDREIDIQYWIVPLGTGEHLILKAFDD</sequence>
<dbReference type="NCBIfam" id="TIGR00278">
    <property type="entry name" value="membrane protein insertion efficiency factor YidD"/>
    <property type="match status" value="1"/>
</dbReference>
<reference evidence="2" key="1">
    <citation type="journal article" date="2020" name="mSystems">
        <title>Genome- and Community-Level Interaction Insights into Carbon Utilization and Element Cycling Functions of Hydrothermarchaeota in Hydrothermal Sediment.</title>
        <authorList>
            <person name="Zhou Z."/>
            <person name="Liu Y."/>
            <person name="Xu W."/>
            <person name="Pan J."/>
            <person name="Luo Z.H."/>
            <person name="Li M."/>
        </authorList>
    </citation>
    <scope>NUCLEOTIDE SEQUENCE [LARGE SCALE GENOMIC DNA]</scope>
    <source>
        <strain evidence="2">HyVt-513</strain>
    </source>
</reference>
<dbReference type="PANTHER" id="PTHR33383:SF1">
    <property type="entry name" value="MEMBRANE PROTEIN INSERTION EFFICIENCY FACTOR-RELATED"/>
    <property type="match status" value="1"/>
</dbReference>
<protein>
    <submittedName>
        <fullName evidence="2">Membrane protein insertion efficiency factor YidD</fullName>
    </submittedName>
</protein>
<proteinExistence type="predicted"/>
<evidence type="ECO:0000256" key="1">
    <source>
        <dbReference type="SAM" id="MobiDB-lite"/>
    </source>
</evidence>
<dbReference type="InterPro" id="IPR002696">
    <property type="entry name" value="Membr_insert_effic_factor_YidD"/>
</dbReference>
<organism evidence="2">
    <name type="scientific">Nitratifractor salsuginis</name>
    <dbReference type="NCBI Taxonomy" id="269261"/>
    <lineage>
        <taxon>Bacteria</taxon>
        <taxon>Pseudomonadati</taxon>
        <taxon>Campylobacterota</taxon>
        <taxon>Epsilonproteobacteria</taxon>
        <taxon>Campylobacterales</taxon>
        <taxon>Sulfurovaceae</taxon>
        <taxon>Nitratifractor</taxon>
    </lineage>
</organism>
<dbReference type="AlphaFoldDB" id="A0A7V2SIX0"/>
<dbReference type="SMART" id="SM01234">
    <property type="entry name" value="Haemolytic"/>
    <property type="match status" value="1"/>
</dbReference>
<comment type="caution">
    <text evidence="2">The sequence shown here is derived from an EMBL/GenBank/DDBJ whole genome shotgun (WGS) entry which is preliminary data.</text>
</comment>
<name>A0A7V2SIX0_9BACT</name>
<evidence type="ECO:0000313" key="2">
    <source>
        <dbReference type="EMBL" id="HFC03679.1"/>
    </source>
</evidence>
<feature type="region of interest" description="Disordered" evidence="1">
    <location>
        <begin position="77"/>
        <end position="96"/>
    </location>
</feature>
<dbReference type="PANTHER" id="PTHR33383">
    <property type="entry name" value="MEMBRANE PROTEIN INSERTION EFFICIENCY FACTOR-RELATED"/>
    <property type="match status" value="1"/>
</dbReference>